<dbReference type="InterPro" id="IPR027417">
    <property type="entry name" value="P-loop_NTPase"/>
</dbReference>
<gene>
    <name evidence="5" type="ORF">RDB_LOCUS53614</name>
</gene>
<proteinExistence type="predicted"/>
<dbReference type="Pfam" id="PF24564">
    <property type="entry name" value="DUF7605"/>
    <property type="match status" value="1"/>
</dbReference>
<dbReference type="InterPro" id="IPR056024">
    <property type="entry name" value="DUF7605"/>
</dbReference>
<feature type="domain" description="DUF7605" evidence="4">
    <location>
        <begin position="733"/>
        <end position="880"/>
    </location>
</feature>
<evidence type="ECO:0000256" key="1">
    <source>
        <dbReference type="SAM" id="Coils"/>
    </source>
</evidence>
<feature type="region of interest" description="Disordered" evidence="2">
    <location>
        <begin position="1"/>
        <end position="68"/>
    </location>
</feature>
<evidence type="ECO:0000313" key="6">
    <source>
        <dbReference type="Proteomes" id="UP000663853"/>
    </source>
</evidence>
<name>A0A8H3GHW0_9AGAM</name>
<evidence type="ECO:0000313" key="5">
    <source>
        <dbReference type="EMBL" id="CAE6454879.1"/>
    </source>
</evidence>
<feature type="domain" description="Dynamin N-terminal" evidence="3">
    <location>
        <begin position="160"/>
        <end position="396"/>
    </location>
</feature>
<dbReference type="InterPro" id="IPR045063">
    <property type="entry name" value="Dynamin_N"/>
</dbReference>
<evidence type="ECO:0000256" key="2">
    <source>
        <dbReference type="SAM" id="MobiDB-lite"/>
    </source>
</evidence>
<dbReference type="AlphaFoldDB" id="A0A8H3GHW0"/>
<feature type="region of interest" description="Disordered" evidence="2">
    <location>
        <begin position="501"/>
        <end position="522"/>
    </location>
</feature>
<accession>A0A8H3GHW0</accession>
<dbReference type="SUPFAM" id="SSF52540">
    <property type="entry name" value="P-loop containing nucleoside triphosphate hydrolases"/>
    <property type="match status" value="1"/>
</dbReference>
<evidence type="ECO:0000259" key="3">
    <source>
        <dbReference type="Pfam" id="PF00350"/>
    </source>
</evidence>
<organism evidence="5 6">
    <name type="scientific">Rhizoctonia solani</name>
    <dbReference type="NCBI Taxonomy" id="456999"/>
    <lineage>
        <taxon>Eukaryota</taxon>
        <taxon>Fungi</taxon>
        <taxon>Dikarya</taxon>
        <taxon>Basidiomycota</taxon>
        <taxon>Agaricomycotina</taxon>
        <taxon>Agaricomycetes</taxon>
        <taxon>Cantharellales</taxon>
        <taxon>Ceratobasidiaceae</taxon>
        <taxon>Rhizoctonia</taxon>
    </lineage>
</organism>
<dbReference type="EMBL" id="CAJMXA010001213">
    <property type="protein sequence ID" value="CAE6454879.1"/>
    <property type="molecule type" value="Genomic_DNA"/>
</dbReference>
<evidence type="ECO:0000259" key="4">
    <source>
        <dbReference type="Pfam" id="PF24564"/>
    </source>
</evidence>
<dbReference type="Pfam" id="PF00350">
    <property type="entry name" value="Dynamin_N"/>
    <property type="match status" value="1"/>
</dbReference>
<dbReference type="Gene3D" id="3.40.50.300">
    <property type="entry name" value="P-loop containing nucleotide triphosphate hydrolases"/>
    <property type="match status" value="2"/>
</dbReference>
<sequence length="965" mass="107993">MDSNDTIKEEPREDQPHLSLDNASVGGTVNTSPGSPNPAESELKSVDPEPQPTEGDHSARSGRLSPAPAPNALAELEMKPIFVPSPWPTYLTLPQRLYDNFVSARDINYTPQAALEQALLMVRAIEACIQQLNMHTELRRIMWRKKLSELKTYNHGFVTIAICGGTGAGKSSLINAVLDGDDSRACTSAVVEVRYHRHPFFTAEIEFITYEEWQKELEGISDDVHSKLSPDGAPDFDTDFTAYEGAAWQKASGVYPSLTREILASTTPDEIIKSNADTACLLGTTKKIEARTPPEFRSAIAAYMTSGTGNRSVPNAPQLWPLVKNVKVYTKSAALESGSRLVDLPGTGDVNEARNNVAKGYLSEADYIWIVAPIKRAADESAANALIDETLKTQLRYNKYDHKHIAFIATATDNVSEREIIESLGLEQDRDLLELQAEIVRTNKALKQVEKEAAHTQAGRLEISSLKERRAELKRQKKQRLARKRNENMKRVIQQKFRTGIVEPEPNSSQDDSSARVPTNAIDSDSSGVQVFTCSSYDYMSINLEDDYEPACFTQAEDTEIPQLQHFCYDLALPAQKEPILRIFQELEKFLYRVREYAGADNGRNYADRLTLANKWESDIPSVTEQLSLLSILNGSSVAGSRQAPGRPESSDEPRKPTLESVARQATRPNSENLSTRGFSYEVRQAMEIVVKDCVKHLKQELRGALEDLLLRGVTEAKAKALATHDLFAPRITHWATYRATLRRNGEFKRNLNEELIAPITRHILEVWPTVFAKPLLAPMARDAKLQFEGILSEVAQSSTLDLRAKCERQCQYALQEVQNTINEIEKGLQKLIVRKQRKLSRSLAPAIKHALGPAYREAIEIRGRKSTELQKNLFRGHIDTLRQTMFTDSVMRLLEELDSIADSIGSILSVALGEVACQAEVNLAALWHMPKLSKEEVERRKEFIREANNELGQVGLWLTRIPTP</sequence>
<comment type="caution">
    <text evidence="5">The sequence shown here is derived from an EMBL/GenBank/DDBJ whole genome shotgun (WGS) entry which is preliminary data.</text>
</comment>
<feature type="compositionally biased region" description="Polar residues" evidence="2">
    <location>
        <begin position="21"/>
        <end position="34"/>
    </location>
</feature>
<feature type="coiled-coil region" evidence="1">
    <location>
        <begin position="432"/>
        <end position="483"/>
    </location>
</feature>
<protein>
    <submittedName>
        <fullName evidence="5">Uncharacterized protein</fullName>
    </submittedName>
</protein>
<feature type="compositionally biased region" description="Basic and acidic residues" evidence="2">
    <location>
        <begin position="1"/>
        <end position="16"/>
    </location>
</feature>
<dbReference type="PANTHER" id="PTHR36681">
    <property type="entry name" value="NUCLEAR GTPASE, GERMINAL CENTER-ASSOCIATED, TANDEM DUPLICATE 3"/>
    <property type="match status" value="1"/>
</dbReference>
<reference evidence="5" key="1">
    <citation type="submission" date="2021-01" db="EMBL/GenBank/DDBJ databases">
        <authorList>
            <person name="Kaushik A."/>
        </authorList>
    </citation>
    <scope>NUCLEOTIDE SEQUENCE</scope>
    <source>
        <strain evidence="5">AG6-10EEA</strain>
    </source>
</reference>
<feature type="compositionally biased region" description="Basic and acidic residues" evidence="2">
    <location>
        <begin position="649"/>
        <end position="658"/>
    </location>
</feature>
<keyword evidence="1" id="KW-0175">Coiled coil</keyword>
<dbReference type="PANTHER" id="PTHR36681:SF3">
    <property type="entry name" value="NUCLEAR GTPASE, GERMINAL CENTER-ASSOCIATED, TANDEM DUPLICATE 3"/>
    <property type="match status" value="1"/>
</dbReference>
<dbReference type="Proteomes" id="UP000663853">
    <property type="component" value="Unassembled WGS sequence"/>
</dbReference>
<feature type="region of interest" description="Disordered" evidence="2">
    <location>
        <begin position="638"/>
        <end position="674"/>
    </location>
</feature>